<protein>
    <submittedName>
        <fullName evidence="5">Flavin reductase family protein</fullName>
    </submittedName>
</protein>
<comment type="caution">
    <text evidence="5">The sequence shown here is derived from an EMBL/GenBank/DDBJ whole genome shotgun (WGS) entry which is preliminary data.</text>
</comment>
<dbReference type="InterPro" id="IPR002563">
    <property type="entry name" value="Flavin_Rdtase-like_dom"/>
</dbReference>
<evidence type="ECO:0000256" key="2">
    <source>
        <dbReference type="ARBA" id="ARBA00022630"/>
    </source>
</evidence>
<evidence type="ECO:0000256" key="1">
    <source>
        <dbReference type="ARBA" id="ARBA00001917"/>
    </source>
</evidence>
<evidence type="ECO:0000313" key="6">
    <source>
        <dbReference type="Proteomes" id="UP000438699"/>
    </source>
</evidence>
<dbReference type="EMBL" id="WAIE01000003">
    <property type="protein sequence ID" value="KAB1441905.1"/>
    <property type="molecule type" value="Genomic_DNA"/>
</dbReference>
<name>A0A6N6N3H2_9BACT</name>
<dbReference type="PANTHER" id="PTHR43567">
    <property type="entry name" value="FLAVOREDOXIN-RELATED-RELATED"/>
    <property type="match status" value="1"/>
</dbReference>
<keyword evidence="2" id="KW-0285">Flavoprotein</keyword>
<dbReference type="Gene3D" id="2.30.110.10">
    <property type="entry name" value="Electron Transport, Fmn-binding Protein, Chain A"/>
    <property type="match status" value="1"/>
</dbReference>
<comment type="similarity">
    <text evidence="3">Belongs to the flavoredoxin family.</text>
</comment>
<dbReference type="SMART" id="SM00903">
    <property type="entry name" value="Flavin_Reduct"/>
    <property type="match status" value="1"/>
</dbReference>
<sequence length="190" mass="20156">MKKSLGKKPLAAPAPVWAVGAYDLEGKPNAMIAAWGGIVSSKPASIAVSVQKARHTYAGILKHRAFTVSVADVAHAAQADYLGIDSGKDIDKFAATGLTPVRSELVDAPYIDEFPLIVECTLTNVLEVGVHVQFIGEIADVKVDEDKMSGSAPLPEAIQPLIFTPGARTYHGLGQLVGKAFSMGLEYRKK</sequence>
<evidence type="ECO:0000259" key="4">
    <source>
        <dbReference type="SMART" id="SM00903"/>
    </source>
</evidence>
<dbReference type="InterPro" id="IPR012349">
    <property type="entry name" value="Split_barrel_FMN-bd"/>
</dbReference>
<gene>
    <name evidence="5" type="ORF">F8A88_08555</name>
</gene>
<dbReference type="InterPro" id="IPR052174">
    <property type="entry name" value="Flavoredoxin"/>
</dbReference>
<dbReference type="GO" id="GO:0010181">
    <property type="term" value="F:FMN binding"/>
    <property type="evidence" value="ECO:0007669"/>
    <property type="project" value="InterPro"/>
</dbReference>
<accession>A0A6N6N3H2</accession>
<dbReference type="Proteomes" id="UP000438699">
    <property type="component" value="Unassembled WGS sequence"/>
</dbReference>
<reference evidence="5 6" key="1">
    <citation type="journal article" date="2017" name="Int. J. Syst. Evol. Microbiol.">
        <title>Desulfovibrio senegalensis sp. nov., a mesophilic sulfate reducer isolated from marine sediment.</title>
        <authorList>
            <person name="Thioye A."/>
            <person name="Gam Z.B.A."/>
            <person name="Mbengue M."/>
            <person name="Cayol J.L."/>
            <person name="Joseph-Bartoli M."/>
            <person name="Toure-Kane C."/>
            <person name="Labat M."/>
        </authorList>
    </citation>
    <scope>NUCLEOTIDE SEQUENCE [LARGE SCALE GENOMIC DNA]</scope>
    <source>
        <strain evidence="5 6">DSM 101509</strain>
    </source>
</reference>
<keyword evidence="6" id="KW-1185">Reference proteome</keyword>
<comment type="cofactor">
    <cofactor evidence="1">
        <name>FMN</name>
        <dbReference type="ChEBI" id="CHEBI:58210"/>
    </cofactor>
</comment>
<proteinExistence type="inferred from homology"/>
<evidence type="ECO:0000256" key="3">
    <source>
        <dbReference type="ARBA" id="ARBA00038054"/>
    </source>
</evidence>
<evidence type="ECO:0000313" key="5">
    <source>
        <dbReference type="EMBL" id="KAB1441905.1"/>
    </source>
</evidence>
<dbReference type="Pfam" id="PF01613">
    <property type="entry name" value="Flavin_Reduct"/>
    <property type="match status" value="1"/>
</dbReference>
<dbReference type="GO" id="GO:0016646">
    <property type="term" value="F:oxidoreductase activity, acting on the CH-NH group of donors, NAD or NADP as acceptor"/>
    <property type="evidence" value="ECO:0007669"/>
    <property type="project" value="UniProtKB-ARBA"/>
</dbReference>
<dbReference type="OrthoDB" id="9794638at2"/>
<dbReference type="SUPFAM" id="SSF50475">
    <property type="entry name" value="FMN-binding split barrel"/>
    <property type="match status" value="1"/>
</dbReference>
<feature type="domain" description="Flavin reductase like" evidence="4">
    <location>
        <begin position="10"/>
        <end position="151"/>
    </location>
</feature>
<dbReference type="AlphaFoldDB" id="A0A6N6N3H2"/>
<organism evidence="5 6">
    <name type="scientific">Pseudodesulfovibrio senegalensis</name>
    <dbReference type="NCBI Taxonomy" id="1721087"/>
    <lineage>
        <taxon>Bacteria</taxon>
        <taxon>Pseudomonadati</taxon>
        <taxon>Thermodesulfobacteriota</taxon>
        <taxon>Desulfovibrionia</taxon>
        <taxon>Desulfovibrionales</taxon>
        <taxon>Desulfovibrionaceae</taxon>
    </lineage>
</organism>
<dbReference type="PANTHER" id="PTHR43567:SF1">
    <property type="entry name" value="FLAVOREDOXIN"/>
    <property type="match status" value="1"/>
</dbReference>